<gene>
    <name evidence="2" type="ORF">ACJIZ3_007438</name>
</gene>
<feature type="transmembrane region" description="Helical" evidence="1">
    <location>
        <begin position="143"/>
        <end position="162"/>
    </location>
</feature>
<dbReference type="EMBL" id="JBJXBP010000007">
    <property type="protein sequence ID" value="KAL3821533.1"/>
    <property type="molecule type" value="Genomic_DNA"/>
</dbReference>
<comment type="caution">
    <text evidence="2">The sequence shown here is derived from an EMBL/GenBank/DDBJ whole genome shotgun (WGS) entry which is preliminary data.</text>
</comment>
<keyword evidence="3" id="KW-1185">Reference proteome</keyword>
<feature type="transmembrane region" description="Helical" evidence="1">
    <location>
        <begin position="243"/>
        <end position="259"/>
    </location>
</feature>
<protein>
    <submittedName>
        <fullName evidence="2">Uncharacterized protein</fullName>
    </submittedName>
</protein>
<keyword evidence="1" id="KW-0812">Transmembrane</keyword>
<evidence type="ECO:0000256" key="1">
    <source>
        <dbReference type="SAM" id="Phobius"/>
    </source>
</evidence>
<proteinExistence type="predicted"/>
<feature type="transmembrane region" description="Helical" evidence="1">
    <location>
        <begin position="113"/>
        <end position="131"/>
    </location>
</feature>
<accession>A0ABD3SB26</accession>
<dbReference type="Proteomes" id="UP001634393">
    <property type="component" value="Unassembled WGS sequence"/>
</dbReference>
<organism evidence="2 3">
    <name type="scientific">Penstemon smallii</name>
    <dbReference type="NCBI Taxonomy" id="265156"/>
    <lineage>
        <taxon>Eukaryota</taxon>
        <taxon>Viridiplantae</taxon>
        <taxon>Streptophyta</taxon>
        <taxon>Embryophyta</taxon>
        <taxon>Tracheophyta</taxon>
        <taxon>Spermatophyta</taxon>
        <taxon>Magnoliopsida</taxon>
        <taxon>eudicotyledons</taxon>
        <taxon>Gunneridae</taxon>
        <taxon>Pentapetalae</taxon>
        <taxon>asterids</taxon>
        <taxon>lamiids</taxon>
        <taxon>Lamiales</taxon>
        <taxon>Plantaginaceae</taxon>
        <taxon>Cheloneae</taxon>
        <taxon>Penstemon</taxon>
    </lineage>
</organism>
<dbReference type="Pfam" id="PF25114">
    <property type="entry name" value="AtTam38"/>
    <property type="match status" value="1"/>
</dbReference>
<dbReference type="AlphaFoldDB" id="A0ABD3SB26"/>
<evidence type="ECO:0000313" key="3">
    <source>
        <dbReference type="Proteomes" id="UP001634393"/>
    </source>
</evidence>
<sequence length="348" mass="39157">MSITLSTVHSKTPVKFCKPNLLPRIHNNYPLSSCFLTMNKKPSNKLKSTHNFYGPFKNTFNGLNSAGFIVKAQNESGFNNNMEKEEFEARGQSSMPERFRYLTKEAPDKPLRWPWLIVSAFMLYAWRTVLWELSNWKNTVQTIFRFVGYISKLILALIFHFIGDPITSLIRGFETTLYTIRAFYSSIINYAPIQELTTIIILTSSILAIAQAAVPDSVNSQPYLLTVAGLIGFAAVKNYISELFFWTLLIGLFGYAKLVKKRDYVTSALPLAAVLAAVGEPWVRVIVIFSYLGMAILQYSRGRLDVEGIEEMGGVDRVPAPLVCAALAIGVRVAAKWAGYRHLTWMVV</sequence>
<keyword evidence="1" id="KW-0472">Membrane</keyword>
<feature type="transmembrane region" description="Helical" evidence="1">
    <location>
        <begin position="271"/>
        <end position="294"/>
    </location>
</feature>
<evidence type="ECO:0000313" key="2">
    <source>
        <dbReference type="EMBL" id="KAL3821533.1"/>
    </source>
</evidence>
<dbReference type="InterPro" id="IPR056894">
    <property type="entry name" value="AtTam38"/>
</dbReference>
<reference evidence="2 3" key="1">
    <citation type="submission" date="2024-12" db="EMBL/GenBank/DDBJ databases">
        <title>The unique morphological basis and parallel evolutionary history of personate flowers in Penstemon.</title>
        <authorList>
            <person name="Depatie T.H."/>
            <person name="Wessinger C.A."/>
        </authorList>
    </citation>
    <scope>NUCLEOTIDE SEQUENCE [LARGE SCALE GENOMIC DNA]</scope>
    <source>
        <strain evidence="2">WTNN_2</strain>
        <tissue evidence="2">Leaf</tissue>
    </source>
</reference>
<name>A0ABD3SB26_9LAMI</name>
<keyword evidence="1" id="KW-1133">Transmembrane helix</keyword>